<evidence type="ECO:0000313" key="2">
    <source>
        <dbReference type="WBParaSite" id="jg2868"/>
    </source>
</evidence>
<reference evidence="2" key="1">
    <citation type="submission" date="2022-11" db="UniProtKB">
        <authorList>
            <consortium name="WormBaseParasite"/>
        </authorList>
    </citation>
    <scope>IDENTIFICATION</scope>
</reference>
<dbReference type="AlphaFoldDB" id="A0A915E950"/>
<dbReference type="WBParaSite" id="jg2868">
    <property type="protein sequence ID" value="jg2868"/>
    <property type="gene ID" value="jg2868"/>
</dbReference>
<dbReference type="Proteomes" id="UP000887574">
    <property type="component" value="Unplaced"/>
</dbReference>
<dbReference type="Pfam" id="PF22945">
    <property type="entry name" value="LEM-3_GIY-YIG"/>
    <property type="match status" value="1"/>
</dbReference>
<organism evidence="1 2">
    <name type="scientific">Ditylenchus dipsaci</name>
    <dbReference type="NCBI Taxonomy" id="166011"/>
    <lineage>
        <taxon>Eukaryota</taxon>
        <taxon>Metazoa</taxon>
        <taxon>Ecdysozoa</taxon>
        <taxon>Nematoda</taxon>
        <taxon>Chromadorea</taxon>
        <taxon>Rhabditida</taxon>
        <taxon>Tylenchina</taxon>
        <taxon>Tylenchomorpha</taxon>
        <taxon>Sphaerularioidea</taxon>
        <taxon>Anguinidae</taxon>
        <taxon>Anguininae</taxon>
        <taxon>Ditylenchus</taxon>
    </lineage>
</organism>
<sequence>MIIFRRFLRKFSAFVSNNEEYFDGRYNSIYDVRNLLFKVKKSNMNGSLNFFQMDILESDGRSIRILMEIKLIKQDSFDFNNCNLASSGFARCPIAGLMSLLPKVYCDRMYMLRCQPYMLLGFNSALEMLKVVQVVATQGPEGIALLNYDELHSSVFEFQKELSIKLTEHASRSSRMPDYVMKIVDYSEADKMYQYTTSRIQIEAMQSFKKKSLPRYIVYVLFDPSFLVGELPNTLSSFMSSIYYVGSGMPGRPFEHVRNFLNADPTRPMSLLLMKIRELYAMDRYVMLPVCTNLYKQKSLLFETCIIELLCSGGRNQLLNRNRGHNIFRNRSSGEHAHYGAYLLEDFGYPKVRELLDFRSMIMF</sequence>
<name>A0A915E950_9BILA</name>
<protein>
    <submittedName>
        <fullName evidence="2">Uncharacterized protein</fullName>
    </submittedName>
</protein>
<proteinExistence type="predicted"/>
<accession>A0A915E950</accession>
<evidence type="ECO:0000313" key="1">
    <source>
        <dbReference type="Proteomes" id="UP000887574"/>
    </source>
</evidence>
<keyword evidence="1" id="KW-1185">Reference proteome</keyword>